<dbReference type="OrthoDB" id="60033at2759"/>
<dbReference type="GO" id="GO:0009190">
    <property type="term" value="P:cyclic nucleotide biosynthetic process"/>
    <property type="evidence" value="ECO:0007669"/>
    <property type="project" value="InterPro"/>
</dbReference>
<evidence type="ECO:0000313" key="4">
    <source>
        <dbReference type="EMBL" id="EFC39436.1"/>
    </source>
</evidence>
<feature type="transmembrane region" description="Helical" evidence="2">
    <location>
        <begin position="385"/>
        <end position="407"/>
    </location>
</feature>
<keyword evidence="5" id="KW-1185">Reference proteome</keyword>
<dbReference type="PROSITE" id="PS50125">
    <property type="entry name" value="GUANYLATE_CYCLASE_2"/>
    <property type="match status" value="1"/>
</dbReference>
<reference evidence="4 5" key="1">
    <citation type="journal article" date="2010" name="Cell">
        <title>The genome of Naegleria gruberi illuminates early eukaryotic versatility.</title>
        <authorList>
            <person name="Fritz-Laylin L.K."/>
            <person name="Prochnik S.E."/>
            <person name="Ginger M.L."/>
            <person name="Dacks J.B."/>
            <person name="Carpenter M.L."/>
            <person name="Field M.C."/>
            <person name="Kuo A."/>
            <person name="Paredez A."/>
            <person name="Chapman J."/>
            <person name="Pham J."/>
            <person name="Shu S."/>
            <person name="Neupane R."/>
            <person name="Cipriano M."/>
            <person name="Mancuso J."/>
            <person name="Tu H."/>
            <person name="Salamov A."/>
            <person name="Lindquist E."/>
            <person name="Shapiro H."/>
            <person name="Lucas S."/>
            <person name="Grigoriev I.V."/>
            <person name="Cande W.Z."/>
            <person name="Fulton C."/>
            <person name="Rokhsar D.S."/>
            <person name="Dawson S.C."/>
        </authorList>
    </citation>
    <scope>NUCLEOTIDE SEQUENCE [LARGE SCALE GENOMIC DNA]</scope>
    <source>
        <strain evidence="4 5">NEG-M</strain>
    </source>
</reference>
<organism evidence="5">
    <name type="scientific">Naegleria gruberi</name>
    <name type="common">Amoeba</name>
    <dbReference type="NCBI Taxonomy" id="5762"/>
    <lineage>
        <taxon>Eukaryota</taxon>
        <taxon>Discoba</taxon>
        <taxon>Heterolobosea</taxon>
        <taxon>Tetramitia</taxon>
        <taxon>Eutetramitia</taxon>
        <taxon>Vahlkampfiidae</taxon>
        <taxon>Naegleria</taxon>
    </lineage>
</organism>
<feature type="compositionally biased region" description="Polar residues" evidence="1">
    <location>
        <begin position="1"/>
        <end position="14"/>
    </location>
</feature>
<keyword evidence="2" id="KW-1133">Transmembrane helix</keyword>
<dbReference type="Pfam" id="PF00211">
    <property type="entry name" value="Guanylate_cyc"/>
    <property type="match status" value="1"/>
</dbReference>
<dbReference type="GO" id="GO:0035556">
    <property type="term" value="P:intracellular signal transduction"/>
    <property type="evidence" value="ECO:0007669"/>
    <property type="project" value="InterPro"/>
</dbReference>
<gene>
    <name evidence="4" type="ORF">NAEGRDRAFT_88221</name>
</gene>
<evidence type="ECO:0000313" key="5">
    <source>
        <dbReference type="Proteomes" id="UP000006671"/>
    </source>
</evidence>
<dbReference type="Pfam" id="PF08376">
    <property type="entry name" value="NIT"/>
    <property type="match status" value="1"/>
</dbReference>
<evidence type="ECO:0000256" key="2">
    <source>
        <dbReference type="SAM" id="Phobius"/>
    </source>
</evidence>
<dbReference type="PANTHER" id="PTHR43081">
    <property type="entry name" value="ADENYLATE CYCLASE, TERMINAL-DIFFERENTIATION SPECIFIC-RELATED"/>
    <property type="match status" value="1"/>
</dbReference>
<sequence length="707" mass="80324">MEVSNNVPPQQQVEHNADSTLHPKRLSGTVTFEEPSTTVPITEQDSKSNITSQSIMNKSLFNSFFLIRILEKIPLIIKLALIIAFCLIPMAVFGALLINSAAVNLSHANEIKKLSKVTVHLSEIVNSLQNERGTTALYLGSHKRQYIIQLAKARNQTDIAIERFLALSVSPNDILINEKWKRTWYLFEDYLGKVTNYSKGIGEWRMKVEDVTNETFLPTFQIVSDWNSLTNDLIRVITSQSLDPTFAIIHNSFNLLTSTKEYRGIRRFLGTFGFLNGSLSQSSINSFKEAAIRGRLLRHLFSLQASNDIYEEFHSNVLSNDQQNVCQRMEDYVLANYQNLTKYTVQEWYDNMTLCMDSFRNVEDGMRAFLLDYSNQIGSNATDSLIAFTIVIVMVVLVAALVALLFSKTILGPWKKMLRLQEDMVYKFVPREFMSIINKEKVTDLHHGDFFEKELDIMFVDIRNYTSMSERLPTDQMFKFLNRYLALVGPIVRRNCGYIDKYMGDGFIALFTEPGHALKASIEIQNCVLVFNESVSPIIGPISIGCGIVRGRCAVGLIGESKRMDPTIVGDAVNLSARLESLTKYYNAKILVSKSVTDSCSPIWLGDGGTWRSIGKICVVGKRNYVEIMEIIPFNNCKKRSTKEMFEKAITHLFCRDKFDPITAEQLLEQVSIIDPDDRICKMRLLLAQSLVVDCSHWDFVDTPNTK</sequence>
<accession>D2VUF5</accession>
<feature type="transmembrane region" description="Helical" evidence="2">
    <location>
        <begin position="75"/>
        <end position="98"/>
    </location>
</feature>
<dbReference type="InParanoid" id="D2VUF5"/>
<dbReference type="AlphaFoldDB" id="D2VUF5"/>
<dbReference type="VEuPathDB" id="AmoebaDB:NAEGRDRAFT_88221"/>
<protein>
    <submittedName>
        <fullName evidence="4">Membrane bound adenylate/guanylate cyclase</fullName>
    </submittedName>
</protein>
<keyword evidence="2" id="KW-0812">Transmembrane</keyword>
<evidence type="ECO:0000259" key="3">
    <source>
        <dbReference type="PROSITE" id="PS50125"/>
    </source>
</evidence>
<dbReference type="GeneID" id="8854103"/>
<dbReference type="InterPro" id="IPR029787">
    <property type="entry name" value="Nucleotide_cyclase"/>
</dbReference>
<dbReference type="InterPro" id="IPR013587">
    <property type="entry name" value="Nitrate/nitrite_sensing"/>
</dbReference>
<dbReference type="Gene3D" id="3.30.70.1230">
    <property type="entry name" value="Nucleotide cyclase"/>
    <property type="match status" value="1"/>
</dbReference>
<feature type="domain" description="Guanylate cyclase" evidence="3">
    <location>
        <begin position="456"/>
        <end position="580"/>
    </location>
</feature>
<evidence type="ECO:0000256" key="1">
    <source>
        <dbReference type="SAM" id="MobiDB-lite"/>
    </source>
</evidence>
<dbReference type="EMBL" id="GG738899">
    <property type="protein sequence ID" value="EFC39436.1"/>
    <property type="molecule type" value="Genomic_DNA"/>
</dbReference>
<dbReference type="SMART" id="SM00044">
    <property type="entry name" value="CYCc"/>
    <property type="match status" value="1"/>
</dbReference>
<feature type="region of interest" description="Disordered" evidence="1">
    <location>
        <begin position="1"/>
        <end position="20"/>
    </location>
</feature>
<dbReference type="KEGG" id="ngr:NAEGRDRAFT_88221"/>
<dbReference type="InterPro" id="IPR001054">
    <property type="entry name" value="A/G_cyclase"/>
</dbReference>
<dbReference type="SUPFAM" id="SSF55073">
    <property type="entry name" value="Nucleotide cyclase"/>
    <property type="match status" value="1"/>
</dbReference>
<keyword evidence="2" id="KW-0472">Membrane</keyword>
<dbReference type="CDD" id="cd07302">
    <property type="entry name" value="CHD"/>
    <property type="match status" value="1"/>
</dbReference>
<dbReference type="PANTHER" id="PTHR43081:SF1">
    <property type="entry name" value="ADENYLATE CYCLASE, TERMINAL-DIFFERENTIATION SPECIFIC"/>
    <property type="match status" value="1"/>
</dbReference>
<dbReference type="Proteomes" id="UP000006671">
    <property type="component" value="Unassembled WGS sequence"/>
</dbReference>
<dbReference type="InterPro" id="IPR050697">
    <property type="entry name" value="Adenylyl/Guanylyl_Cyclase_3/4"/>
</dbReference>
<proteinExistence type="predicted"/>
<name>D2VUF5_NAEGR</name>
<dbReference type="RefSeq" id="XP_002672180.1">
    <property type="nucleotide sequence ID" value="XM_002672134.1"/>
</dbReference>